<evidence type="ECO:0000313" key="3">
    <source>
        <dbReference type="EMBL" id="PZO16825.1"/>
    </source>
</evidence>
<feature type="coiled-coil region" evidence="1">
    <location>
        <begin position="273"/>
        <end position="328"/>
    </location>
</feature>
<dbReference type="EMBL" id="QBMC01000075">
    <property type="protein sequence ID" value="PZO16825.1"/>
    <property type="molecule type" value="Genomic_DNA"/>
</dbReference>
<dbReference type="Pfam" id="PF00149">
    <property type="entry name" value="Metallophos"/>
    <property type="match status" value="1"/>
</dbReference>
<dbReference type="SUPFAM" id="SSF56300">
    <property type="entry name" value="Metallo-dependent phosphatases"/>
    <property type="match status" value="1"/>
</dbReference>
<dbReference type="GO" id="GO:0016787">
    <property type="term" value="F:hydrolase activity"/>
    <property type="evidence" value="ECO:0007669"/>
    <property type="project" value="InterPro"/>
</dbReference>
<dbReference type="InterPro" id="IPR004843">
    <property type="entry name" value="Calcineurin-like_PHP"/>
</dbReference>
<feature type="domain" description="Calcineurin-like phosphoesterase" evidence="2">
    <location>
        <begin position="52"/>
        <end position="146"/>
    </location>
</feature>
<dbReference type="PANTHER" id="PTHR43143">
    <property type="entry name" value="METALLOPHOSPHOESTERASE, CALCINEURIN SUPERFAMILY"/>
    <property type="match status" value="1"/>
</dbReference>
<keyword evidence="1" id="KW-0175">Coiled coil</keyword>
<evidence type="ECO:0000313" key="4">
    <source>
        <dbReference type="Proteomes" id="UP000249354"/>
    </source>
</evidence>
<dbReference type="InterPro" id="IPR051918">
    <property type="entry name" value="STPP_CPPED1"/>
</dbReference>
<dbReference type="AlphaFoldDB" id="A0A2W4W485"/>
<accession>A0A2W4W485</accession>
<dbReference type="Gene3D" id="3.60.21.10">
    <property type="match status" value="1"/>
</dbReference>
<sequence length="520" mass="59627">MRFVSDPTIATKIARMKQRVRWGDPVLKQHSVDQTRLEITGDDSELRQNGFSFLVIGDSGTSRHLYNKPQRHVTERMLEHIEDCEFILHTGDVVYLAGSSEQYPENFIKPYKEFIVGGESPDRVRFDQMTFKLPFLPTLGNHDYYDLPITTSVVTNLFTPLRKLLRRRINLDMGWHGSHQGEGYAKAFIDCLQWVAGDRLTEHLDKHYTAKTETGRCLSYVPGEFTRVPNRYYSFRRGGIDFFALDSNTFNAPQPLPKTESGRIQRQKMAVYRADLEAQVEALTVESDALDMDIPEQSERAAHIYAKVEQLEEQIWDIDKQLTAAQRDDDLDVEQLAWLRNRLVASWKDKSAKGRVLFFHHPPYVTESTKWYQGQTLAVRTNLRQVLDDVEAAVGEQAAGRPLVDLVLNGHAHCFEYLRTVETGHGDRNIPWVVCGGSGFSLRRQRKEGPVLEEYGDPVAECHLFLGRTGSGRNKRRPYTALRVDVKYEGDCPQIVLRPLVAERQNGEWRNYDAEPIALS</sequence>
<organism evidence="3 4">
    <name type="scientific">Leptolyngbya foveolarum</name>
    <dbReference type="NCBI Taxonomy" id="47253"/>
    <lineage>
        <taxon>Bacteria</taxon>
        <taxon>Bacillati</taxon>
        <taxon>Cyanobacteriota</taxon>
        <taxon>Cyanophyceae</taxon>
        <taxon>Leptolyngbyales</taxon>
        <taxon>Leptolyngbyaceae</taxon>
        <taxon>Leptolyngbya group</taxon>
        <taxon>Leptolyngbya</taxon>
    </lineage>
</organism>
<evidence type="ECO:0000259" key="2">
    <source>
        <dbReference type="Pfam" id="PF00149"/>
    </source>
</evidence>
<gene>
    <name evidence="3" type="ORF">DCF25_11990</name>
</gene>
<proteinExistence type="predicted"/>
<dbReference type="PANTHER" id="PTHR43143:SF1">
    <property type="entry name" value="SERINE_THREONINE-PROTEIN PHOSPHATASE CPPED1"/>
    <property type="match status" value="1"/>
</dbReference>
<evidence type="ECO:0000256" key="1">
    <source>
        <dbReference type="SAM" id="Coils"/>
    </source>
</evidence>
<reference evidence="3 4" key="2">
    <citation type="submission" date="2018-06" db="EMBL/GenBank/DDBJ databases">
        <title>Metagenomic assembly of (sub)arctic Cyanobacteria and their associated microbiome from non-axenic cultures.</title>
        <authorList>
            <person name="Baurain D."/>
        </authorList>
    </citation>
    <scope>NUCLEOTIDE SEQUENCE [LARGE SCALE GENOMIC DNA]</scope>
    <source>
        <strain evidence="3">ULC129bin1</strain>
    </source>
</reference>
<name>A0A2W4W485_9CYAN</name>
<dbReference type="InterPro" id="IPR029052">
    <property type="entry name" value="Metallo-depent_PP-like"/>
</dbReference>
<dbReference type="Proteomes" id="UP000249354">
    <property type="component" value="Unassembled WGS sequence"/>
</dbReference>
<protein>
    <submittedName>
        <fullName evidence="3">Metallophosphoesterase</fullName>
    </submittedName>
</protein>
<reference evidence="4" key="1">
    <citation type="submission" date="2018-04" db="EMBL/GenBank/DDBJ databases">
        <authorList>
            <person name="Cornet L."/>
        </authorList>
    </citation>
    <scope>NUCLEOTIDE SEQUENCE [LARGE SCALE GENOMIC DNA]</scope>
</reference>
<comment type="caution">
    <text evidence="3">The sequence shown here is derived from an EMBL/GenBank/DDBJ whole genome shotgun (WGS) entry which is preliminary data.</text>
</comment>